<organism evidence="7 8">
    <name type="scientific">Acer yangbiense</name>
    <dbReference type="NCBI Taxonomy" id="1000413"/>
    <lineage>
        <taxon>Eukaryota</taxon>
        <taxon>Viridiplantae</taxon>
        <taxon>Streptophyta</taxon>
        <taxon>Embryophyta</taxon>
        <taxon>Tracheophyta</taxon>
        <taxon>Spermatophyta</taxon>
        <taxon>Magnoliopsida</taxon>
        <taxon>eudicotyledons</taxon>
        <taxon>Gunneridae</taxon>
        <taxon>Pentapetalae</taxon>
        <taxon>rosids</taxon>
        <taxon>malvids</taxon>
        <taxon>Sapindales</taxon>
        <taxon>Sapindaceae</taxon>
        <taxon>Hippocastanoideae</taxon>
        <taxon>Acereae</taxon>
        <taxon>Acer</taxon>
    </lineage>
</organism>
<evidence type="ECO:0000256" key="4">
    <source>
        <dbReference type="SAM" id="Phobius"/>
    </source>
</evidence>
<proteinExistence type="predicted"/>
<dbReference type="AlphaFoldDB" id="A0A5C7ID87"/>
<dbReference type="InterPro" id="IPR036426">
    <property type="entry name" value="Bulb-type_lectin_dom_sf"/>
</dbReference>
<protein>
    <recommendedName>
        <fullName evidence="9">S-locus glycoprotein domain-containing protein</fullName>
    </recommendedName>
</protein>
<feature type="domain" description="S-locus glycoprotein" evidence="5">
    <location>
        <begin position="289"/>
        <end position="356"/>
    </location>
</feature>
<dbReference type="Pfam" id="PF00954">
    <property type="entry name" value="S_locus_glycop"/>
    <property type="match status" value="1"/>
</dbReference>
<comment type="caution">
    <text evidence="7">The sequence shown here is derived from an EMBL/GenBank/DDBJ whole genome shotgun (WGS) entry which is preliminary data.</text>
</comment>
<name>A0A5C7ID87_9ROSI</name>
<keyword evidence="2" id="KW-1015">Disulfide bond</keyword>
<keyword evidence="4" id="KW-0472">Membrane</keyword>
<dbReference type="Proteomes" id="UP000323000">
    <property type="component" value="Chromosome 3"/>
</dbReference>
<gene>
    <name evidence="7" type="ORF">EZV62_008492</name>
</gene>
<dbReference type="GO" id="GO:0048544">
    <property type="term" value="P:recognition of pollen"/>
    <property type="evidence" value="ECO:0007669"/>
    <property type="project" value="InterPro"/>
</dbReference>
<evidence type="ECO:0000256" key="3">
    <source>
        <dbReference type="ARBA" id="ARBA00023180"/>
    </source>
</evidence>
<dbReference type="Pfam" id="PF01453">
    <property type="entry name" value="B_lectin"/>
    <property type="match status" value="1"/>
</dbReference>
<feature type="domain" description="Bulb-type lectin" evidence="6">
    <location>
        <begin position="224"/>
        <end position="254"/>
    </location>
</feature>
<keyword evidence="8" id="KW-1185">Reference proteome</keyword>
<reference evidence="8" key="1">
    <citation type="journal article" date="2019" name="Gigascience">
        <title>De novo genome assembly of the endangered Acer yangbiense, a plant species with extremely small populations endemic to Yunnan Province, China.</title>
        <authorList>
            <person name="Yang J."/>
            <person name="Wariss H.M."/>
            <person name="Tao L."/>
            <person name="Zhang R."/>
            <person name="Yun Q."/>
            <person name="Hollingsworth P."/>
            <person name="Dao Z."/>
            <person name="Luo G."/>
            <person name="Guo H."/>
            <person name="Ma Y."/>
            <person name="Sun W."/>
        </authorList>
    </citation>
    <scope>NUCLEOTIDE SEQUENCE [LARGE SCALE GENOMIC DNA]</scope>
    <source>
        <strain evidence="8">cv. Malutang</strain>
    </source>
</reference>
<evidence type="ECO:0000259" key="5">
    <source>
        <dbReference type="Pfam" id="PF00954"/>
    </source>
</evidence>
<dbReference type="OrthoDB" id="4062651at2759"/>
<keyword evidence="3" id="KW-0325">Glycoprotein</keyword>
<keyword evidence="4" id="KW-1133">Transmembrane helix</keyword>
<dbReference type="InterPro" id="IPR000858">
    <property type="entry name" value="S_locus_glycoprot_dom"/>
</dbReference>
<dbReference type="PANTHER" id="PTHR32444:SF235">
    <property type="entry name" value="OS01G0783900 PROTEIN"/>
    <property type="match status" value="1"/>
</dbReference>
<dbReference type="PANTHER" id="PTHR32444">
    <property type="entry name" value="BULB-TYPE LECTIN DOMAIN-CONTAINING PROTEIN"/>
    <property type="match status" value="1"/>
</dbReference>
<evidence type="ECO:0000259" key="6">
    <source>
        <dbReference type="Pfam" id="PF01453"/>
    </source>
</evidence>
<evidence type="ECO:0000256" key="1">
    <source>
        <dbReference type="ARBA" id="ARBA00022729"/>
    </source>
</evidence>
<evidence type="ECO:0000313" key="7">
    <source>
        <dbReference type="EMBL" id="TXG67217.1"/>
    </source>
</evidence>
<evidence type="ECO:0008006" key="9">
    <source>
        <dbReference type="Google" id="ProtNLM"/>
    </source>
</evidence>
<evidence type="ECO:0000256" key="2">
    <source>
        <dbReference type="ARBA" id="ARBA00023157"/>
    </source>
</evidence>
<keyword evidence="1" id="KW-0732">Signal</keyword>
<sequence>MASPPMLGLVEVPRSLEATLVCSPHTTPICDKGTVSSRSGGHSMGNVLPSIPAMGENTVNVGGTLNTEALVDNPNPKEVDNMQLLVLEEQSNHRERQYPVEENIHILVPQLSDEITIPIQIPPIVTTVLGEESGYHFVNDRDFTNSISAHLGSASSAQAELSRFSIVLDAATDSISQGQNITHSESIVSAEQTVVWVANRDFLVKGTSAVLTINNEGSLVIMDEFDYPSDTFLPGMKLGYNLRTGKVWSLTSWKSAEDHSLGTAQLKMDPKQPNEYFLYQWLSNGLEEWDSTVRRLLLDMFGQVKQLNWLETSQEWFTFWIRLRYGCEAYAYCGSFSSRDASDQNFFCHCLQGFRPLDSFKQLNPSSGSQKNQNFRIQRNANWHASMTVLALHNEGAGCSLCHGELFNPRQILKDDPDGQTIYLKLAASEFQIAGGKKLIWAIALALPLAVLLLASYIIYRWRRKIKEKVLSHQKRRDGKKPGHVTIRYKYEHRDKYE</sequence>
<evidence type="ECO:0000313" key="8">
    <source>
        <dbReference type="Proteomes" id="UP000323000"/>
    </source>
</evidence>
<dbReference type="SUPFAM" id="SSF51110">
    <property type="entry name" value="alpha-D-mannose-specific plant lectins"/>
    <property type="match status" value="1"/>
</dbReference>
<dbReference type="InterPro" id="IPR001480">
    <property type="entry name" value="Bulb-type_lectin_dom"/>
</dbReference>
<feature type="transmembrane region" description="Helical" evidence="4">
    <location>
        <begin position="439"/>
        <end position="460"/>
    </location>
</feature>
<keyword evidence="4" id="KW-0812">Transmembrane</keyword>
<dbReference type="EMBL" id="VAHF01000003">
    <property type="protein sequence ID" value="TXG67217.1"/>
    <property type="molecule type" value="Genomic_DNA"/>
</dbReference>
<accession>A0A5C7ID87</accession>